<sequence>MVAATLQDSFFGLVCHTLTRGKLFPYPEEAADFQLPKRYQRDARTEAQLQARQQRIEKQKKAKEHRDSVLKEREEKPVRIAPVLPPSVEEGYGQLTDKERQRQLAQIDRSEKPIAIAKVVPEKSRPRRIGRSNSDDSERTRVTASQEDPEDGLELGDEEDPDLVDWYGSDDPANPMNWSPGKKSWVTGMICLITTSVYSGSSVYSPGIPEAMQYFGVAQVPATLGLSLFVVGYGYVKPLTRNQAARIDDPAQNSLGPLFLSPLTEIPAIGRTMPYIITLALFCILQVPTIFVTNFAGFCVLRFLAGFCGSPPLATGGASISDMYGPKTRPYAMGLWGLSAAAGPALGPVWGSFAVQANGWRWSFWTMLWLSGASLLVLIFFLPETSSLNILVRRARRLRKITGNQKLKSAGEIQQAEMTGKDIATMTMWRPFELNFTQPIVFLLNLYISFIYAILYSWFEVFPLIYQETYGFGLGVGGLPYLALLVGSIIGYFGFCVWHKYYWIKMYDEQNGHIKPEERLPPVLVAAFCYPICLICVGWTAGRTHWAAPLVFSAFFGVGTTLAFQGILNYLTDTYVVYAASVLAANDFMRSAFGAGAPLFSHGLFVNLGIDWGCTLLGLISVLFIPLPFLLYKFGHIARQKSSKAES</sequence>
<name>A0ACC2XKN2_9TREE</name>
<keyword evidence="2" id="KW-1185">Reference proteome</keyword>
<reference evidence="1" key="1">
    <citation type="submission" date="2023-04" db="EMBL/GenBank/DDBJ databases">
        <title>Draft Genome sequencing of Naganishia species isolated from polar environments using Oxford Nanopore Technology.</title>
        <authorList>
            <person name="Leo P."/>
            <person name="Venkateswaran K."/>
        </authorList>
    </citation>
    <scope>NUCLEOTIDE SEQUENCE</scope>
    <source>
        <strain evidence="1">DBVPG 5303</strain>
    </source>
</reference>
<comment type="caution">
    <text evidence="1">The sequence shown here is derived from an EMBL/GenBank/DDBJ whole genome shotgun (WGS) entry which is preliminary data.</text>
</comment>
<organism evidence="1 2">
    <name type="scientific">Naganishia onofrii</name>
    <dbReference type="NCBI Taxonomy" id="1851511"/>
    <lineage>
        <taxon>Eukaryota</taxon>
        <taxon>Fungi</taxon>
        <taxon>Dikarya</taxon>
        <taxon>Basidiomycota</taxon>
        <taxon>Agaricomycotina</taxon>
        <taxon>Tremellomycetes</taxon>
        <taxon>Filobasidiales</taxon>
        <taxon>Filobasidiaceae</taxon>
        <taxon>Naganishia</taxon>
    </lineage>
</organism>
<dbReference type="Proteomes" id="UP001234202">
    <property type="component" value="Unassembled WGS sequence"/>
</dbReference>
<dbReference type="EMBL" id="JASBWV010000010">
    <property type="protein sequence ID" value="KAJ9124522.1"/>
    <property type="molecule type" value="Genomic_DNA"/>
</dbReference>
<protein>
    <submittedName>
        <fullName evidence="1">Uncharacterized protein</fullName>
    </submittedName>
</protein>
<evidence type="ECO:0000313" key="1">
    <source>
        <dbReference type="EMBL" id="KAJ9124522.1"/>
    </source>
</evidence>
<proteinExistence type="predicted"/>
<gene>
    <name evidence="1" type="ORF">QFC24_003314</name>
</gene>
<evidence type="ECO:0000313" key="2">
    <source>
        <dbReference type="Proteomes" id="UP001234202"/>
    </source>
</evidence>
<accession>A0ACC2XKN2</accession>